<name>A0A6J8CT32_MYTCO</name>
<dbReference type="AlphaFoldDB" id="A0A6J8CT32"/>
<dbReference type="EMBL" id="CACVKT020005967">
    <property type="protein sequence ID" value="CAC5398666.1"/>
    <property type="molecule type" value="Genomic_DNA"/>
</dbReference>
<evidence type="ECO:0000256" key="1">
    <source>
        <dbReference type="ARBA" id="ARBA00023002"/>
    </source>
</evidence>
<keyword evidence="1" id="KW-0560">Oxidoreductase</keyword>
<dbReference type="PROSITE" id="PS00061">
    <property type="entry name" value="ADH_SHORT"/>
    <property type="match status" value="1"/>
</dbReference>
<dbReference type="OrthoDB" id="6046936at2759"/>
<dbReference type="Proteomes" id="UP000507470">
    <property type="component" value="Unassembled WGS sequence"/>
</dbReference>
<protein>
    <submittedName>
        <fullName evidence="2">Uncharacterized protein</fullName>
    </submittedName>
</protein>
<dbReference type="InterPro" id="IPR002347">
    <property type="entry name" value="SDR_fam"/>
</dbReference>
<evidence type="ECO:0000313" key="2">
    <source>
        <dbReference type="EMBL" id="CAC5398666.1"/>
    </source>
</evidence>
<reference evidence="2 3" key="1">
    <citation type="submission" date="2020-06" db="EMBL/GenBank/DDBJ databases">
        <authorList>
            <person name="Li R."/>
            <person name="Bekaert M."/>
        </authorList>
    </citation>
    <scope>NUCLEOTIDE SEQUENCE [LARGE SCALE GENOMIC DNA]</scope>
    <source>
        <strain evidence="3">wild</strain>
    </source>
</reference>
<gene>
    <name evidence="2" type="ORF">MCOR_33025</name>
</gene>
<dbReference type="SUPFAM" id="SSF51735">
    <property type="entry name" value="NAD(P)-binding Rossmann-fold domains"/>
    <property type="match status" value="1"/>
</dbReference>
<accession>A0A6J8CT32</accession>
<dbReference type="PRINTS" id="PR00081">
    <property type="entry name" value="GDHRDH"/>
</dbReference>
<keyword evidence="3" id="KW-1185">Reference proteome</keyword>
<dbReference type="PANTHER" id="PTHR43975">
    <property type="entry name" value="ZGC:101858"/>
    <property type="match status" value="1"/>
</dbReference>
<dbReference type="InterPro" id="IPR020904">
    <property type="entry name" value="Sc_DH/Rdtase_CS"/>
</dbReference>
<sequence length="268" mass="28824">MTNWKQKVIVITGASSGIGEGTALHFAKFGAKLFITGRNGDNLQKTKDQCVQLGLPNDNIGTVVGDITDKAVQSKILSNAIEKFGKIDVLVNNAGMVHYLKTGDTSDKEYDEMFDTNVKAQFMLTKAAMEYIKQTKGNIVFVSSICGGKPMGELPVYCMSKAAIDMFTQCLALELAPFGVRVNSVNPGTIVSKIARRGERGYHSDEDYQKFLVAQAAKHPLGRVGVPEDVASAISFLASDEASFISGQILYVDGARHCISAGVTTSVK</sequence>
<dbReference type="Gene3D" id="3.40.50.720">
    <property type="entry name" value="NAD(P)-binding Rossmann-like Domain"/>
    <property type="match status" value="1"/>
</dbReference>
<proteinExistence type="predicted"/>
<dbReference type="PANTHER" id="PTHR43975:SF2">
    <property type="entry name" value="EG:BACR7A4.14 PROTEIN-RELATED"/>
    <property type="match status" value="1"/>
</dbReference>
<dbReference type="InterPro" id="IPR036291">
    <property type="entry name" value="NAD(P)-bd_dom_sf"/>
</dbReference>
<dbReference type="NCBIfam" id="NF005559">
    <property type="entry name" value="PRK07231.1"/>
    <property type="match status" value="1"/>
</dbReference>
<dbReference type="FunFam" id="3.40.50.720:FF:000084">
    <property type="entry name" value="Short-chain dehydrogenase reductase"/>
    <property type="match status" value="1"/>
</dbReference>
<dbReference type="PRINTS" id="PR00080">
    <property type="entry name" value="SDRFAMILY"/>
</dbReference>
<organism evidence="2 3">
    <name type="scientific">Mytilus coruscus</name>
    <name type="common">Sea mussel</name>
    <dbReference type="NCBI Taxonomy" id="42192"/>
    <lineage>
        <taxon>Eukaryota</taxon>
        <taxon>Metazoa</taxon>
        <taxon>Spiralia</taxon>
        <taxon>Lophotrochozoa</taxon>
        <taxon>Mollusca</taxon>
        <taxon>Bivalvia</taxon>
        <taxon>Autobranchia</taxon>
        <taxon>Pteriomorphia</taxon>
        <taxon>Mytilida</taxon>
        <taxon>Mytiloidea</taxon>
        <taxon>Mytilidae</taxon>
        <taxon>Mytilinae</taxon>
        <taxon>Mytilus</taxon>
    </lineage>
</organism>
<dbReference type="GO" id="GO:0016491">
    <property type="term" value="F:oxidoreductase activity"/>
    <property type="evidence" value="ECO:0007669"/>
    <property type="project" value="UniProtKB-KW"/>
</dbReference>
<evidence type="ECO:0000313" key="3">
    <source>
        <dbReference type="Proteomes" id="UP000507470"/>
    </source>
</evidence>
<dbReference type="Pfam" id="PF13561">
    <property type="entry name" value="adh_short_C2"/>
    <property type="match status" value="1"/>
</dbReference>